<dbReference type="Gene3D" id="3.40.30.10">
    <property type="entry name" value="Glutaredoxin"/>
    <property type="match status" value="1"/>
</dbReference>
<protein>
    <submittedName>
        <fullName evidence="2">Thymidylate kinase</fullName>
    </submittedName>
</protein>
<dbReference type="KEGG" id="euz:DVS28_a1242"/>
<dbReference type="InterPro" id="IPR008928">
    <property type="entry name" value="6-hairpin_glycosidase_sf"/>
</dbReference>
<dbReference type="Proteomes" id="UP000264006">
    <property type="component" value="Chromosome"/>
</dbReference>
<keyword evidence="2" id="KW-0418">Kinase</keyword>
<dbReference type="AlphaFoldDB" id="A0A346XUP5"/>
<dbReference type="SUPFAM" id="SSF48208">
    <property type="entry name" value="Six-hairpin glycosidases"/>
    <property type="match status" value="1"/>
</dbReference>
<evidence type="ECO:0000259" key="1">
    <source>
        <dbReference type="Pfam" id="PF03190"/>
    </source>
</evidence>
<dbReference type="CDD" id="cd02955">
    <property type="entry name" value="SSP411"/>
    <property type="match status" value="1"/>
</dbReference>
<dbReference type="PIRSF" id="PIRSF006402">
    <property type="entry name" value="UCP006402_thioredoxin"/>
    <property type="match status" value="1"/>
</dbReference>
<evidence type="ECO:0000313" key="3">
    <source>
        <dbReference type="Proteomes" id="UP000264006"/>
    </source>
</evidence>
<feature type="domain" description="Spermatogenesis-associated protein 20-like TRX" evidence="1">
    <location>
        <begin position="3"/>
        <end position="163"/>
    </location>
</feature>
<dbReference type="InterPro" id="IPR004879">
    <property type="entry name" value="Ssp411-like_TRX"/>
</dbReference>
<dbReference type="OrthoDB" id="9762614at2"/>
<accession>A0A346XUP5</accession>
<name>A0A346XUP5_9ACTN</name>
<dbReference type="EMBL" id="CP031165">
    <property type="protein sequence ID" value="AXV05942.1"/>
    <property type="molecule type" value="Genomic_DNA"/>
</dbReference>
<sequence>MANRLAGSSSPYLRQHADNPVNWHEWGDEAFEEARQRDVPIFLSVGYSSCHWCHVMAHESFEDAETAAAMNADFVNIKVDREQRPDVDAVYMSAVQAMTRHGGWPMSVFLSADGTPFYGGTYWPADARPGMPSFRQVLAAVAGSWANERDKVLEQGSLVVQHLSQQQTLPDAAEVDASVLDTAAERIVARWDRTNGGFGSAPKFPQAMTIDFLLAHHVRTGDPDSLSAAVHSLERMSRGGIHDHVGGGFARYSTDEMWLVPHFEKMLYDNALLLRAYVHGWQITGQPRFRRMVTDIAEYLLADLQQPEGGFSSATDADSEGVEGKYFVWTAEEFDEAIVAVGEDVAKWRERFGVVAEGNWHDPHGHAPPRANVLHEVVPFEEDDPGFARRWAAVRQSLAERRSLRVPPGLDDKVLVSWNALAIAALAEAGAVMDEPRWVEAARRAVDFIEQTMVVDGVLHHTWSPGHEASVPALLEDLALLSRALLVLYEADPDPHLVDWARDLATRVEAEFADGEGAYYATAAAATADGPELVVRPLDLWDNAQPAGSSVMVEVNARLAALDGDLDARDRAVATVSRFGGQLPLAPLGYGELATAAERLLSGPLEVAIVGEDAEQLLAVVRDTWRPGVVVAVGSGTDDGGVPLLRDRPTLDGNATAYVCRGFVCERPTTDPDELARQLSAAVAAQRTG</sequence>
<reference evidence="2 3" key="1">
    <citation type="submission" date="2018-09" db="EMBL/GenBank/DDBJ databases">
        <title>Complete genome sequence of Euzebya sp. DY32-46 isolated from seawater of Pacific Ocean.</title>
        <authorList>
            <person name="Xu L."/>
            <person name="Wu Y.-H."/>
            <person name="Xu X.-W."/>
        </authorList>
    </citation>
    <scope>NUCLEOTIDE SEQUENCE [LARGE SCALE GENOMIC DNA]</scope>
    <source>
        <strain evidence="2 3">DY32-46</strain>
    </source>
</reference>
<dbReference type="SUPFAM" id="SSF52833">
    <property type="entry name" value="Thioredoxin-like"/>
    <property type="match status" value="1"/>
</dbReference>
<dbReference type="Pfam" id="PF03190">
    <property type="entry name" value="Thioredox_DsbH"/>
    <property type="match status" value="1"/>
</dbReference>
<gene>
    <name evidence="2" type="ORF">DVS28_a1242</name>
</gene>
<evidence type="ECO:0000313" key="2">
    <source>
        <dbReference type="EMBL" id="AXV05942.1"/>
    </source>
</evidence>
<dbReference type="PANTHER" id="PTHR42899:SF1">
    <property type="entry name" value="SPERMATOGENESIS-ASSOCIATED PROTEIN 20"/>
    <property type="match status" value="1"/>
</dbReference>
<dbReference type="PANTHER" id="PTHR42899">
    <property type="entry name" value="SPERMATOGENESIS-ASSOCIATED PROTEIN 20"/>
    <property type="match status" value="1"/>
</dbReference>
<dbReference type="RefSeq" id="WP_114590670.1">
    <property type="nucleotide sequence ID" value="NZ_CP031165.1"/>
</dbReference>
<dbReference type="InterPro" id="IPR024705">
    <property type="entry name" value="Ssp411"/>
</dbReference>
<dbReference type="GO" id="GO:0005975">
    <property type="term" value="P:carbohydrate metabolic process"/>
    <property type="evidence" value="ECO:0007669"/>
    <property type="project" value="InterPro"/>
</dbReference>
<organism evidence="2 3">
    <name type="scientific">Euzebya pacifica</name>
    <dbReference type="NCBI Taxonomy" id="1608957"/>
    <lineage>
        <taxon>Bacteria</taxon>
        <taxon>Bacillati</taxon>
        <taxon>Actinomycetota</taxon>
        <taxon>Nitriliruptoria</taxon>
        <taxon>Euzebyales</taxon>
    </lineage>
</organism>
<dbReference type="GO" id="GO:0016301">
    <property type="term" value="F:kinase activity"/>
    <property type="evidence" value="ECO:0007669"/>
    <property type="project" value="UniProtKB-KW"/>
</dbReference>
<keyword evidence="2" id="KW-0808">Transferase</keyword>
<proteinExistence type="predicted"/>
<dbReference type="InterPro" id="IPR036249">
    <property type="entry name" value="Thioredoxin-like_sf"/>
</dbReference>
<keyword evidence="3" id="KW-1185">Reference proteome</keyword>